<evidence type="ECO:0000313" key="2">
    <source>
        <dbReference type="EMBL" id="CAG9313574.1"/>
    </source>
</evidence>
<proteinExistence type="predicted"/>
<accession>A0AAU9IN15</accession>
<keyword evidence="3" id="KW-1185">Reference proteome</keyword>
<protein>
    <submittedName>
        <fullName evidence="2">Uncharacterized protein</fullName>
    </submittedName>
</protein>
<feature type="coiled-coil region" evidence="1">
    <location>
        <begin position="10"/>
        <end position="37"/>
    </location>
</feature>
<dbReference type="AlphaFoldDB" id="A0AAU9IN15"/>
<feature type="coiled-coil region" evidence="1">
    <location>
        <begin position="97"/>
        <end position="180"/>
    </location>
</feature>
<sequence>MESARNQKLVRLFTSQNEKLSEEYRQLKHRYDDIIRSKSTGRSSATPQISLKSQSGSRLKCAKSLLKVLKNDKVYLEHRRSISPQQDDYAYNLQLQIQDQLRTILKLEKENKKLNKEKCVSASTDTIYLNPDGGLIREIARYRKMIEKIEEEEINNKNKLKEYQIRSHRLEEELNDLHESGYNITEETDRGENNEDTYRILMKKLKLIEKIWRSNMTKFQQRIKDLEKEQKELQDEAMALQSKTFKKMSQQRLLKVTFDDYKNLNKERYFSKDNDFYHPDINFLYKPSINSLYS</sequence>
<comment type="caution">
    <text evidence="2">The sequence shown here is derived from an EMBL/GenBank/DDBJ whole genome shotgun (WGS) entry which is preliminary data.</text>
</comment>
<evidence type="ECO:0000313" key="3">
    <source>
        <dbReference type="Proteomes" id="UP001162131"/>
    </source>
</evidence>
<reference evidence="2" key="1">
    <citation type="submission" date="2021-09" db="EMBL/GenBank/DDBJ databases">
        <authorList>
            <consortium name="AG Swart"/>
            <person name="Singh M."/>
            <person name="Singh A."/>
            <person name="Seah K."/>
            <person name="Emmerich C."/>
        </authorList>
    </citation>
    <scope>NUCLEOTIDE SEQUENCE</scope>
    <source>
        <strain evidence="2">ATCC30299</strain>
    </source>
</reference>
<feature type="coiled-coil region" evidence="1">
    <location>
        <begin position="209"/>
        <end position="243"/>
    </location>
</feature>
<organism evidence="2 3">
    <name type="scientific">Blepharisma stoltei</name>
    <dbReference type="NCBI Taxonomy" id="1481888"/>
    <lineage>
        <taxon>Eukaryota</taxon>
        <taxon>Sar</taxon>
        <taxon>Alveolata</taxon>
        <taxon>Ciliophora</taxon>
        <taxon>Postciliodesmatophora</taxon>
        <taxon>Heterotrichea</taxon>
        <taxon>Heterotrichida</taxon>
        <taxon>Blepharismidae</taxon>
        <taxon>Blepharisma</taxon>
    </lineage>
</organism>
<evidence type="ECO:0000256" key="1">
    <source>
        <dbReference type="SAM" id="Coils"/>
    </source>
</evidence>
<dbReference type="Proteomes" id="UP001162131">
    <property type="component" value="Unassembled WGS sequence"/>
</dbReference>
<gene>
    <name evidence="2" type="ORF">BSTOLATCC_MIC9388</name>
</gene>
<name>A0AAU9IN15_9CILI</name>
<keyword evidence="1" id="KW-0175">Coiled coil</keyword>
<dbReference type="EMBL" id="CAJZBQ010000011">
    <property type="protein sequence ID" value="CAG9313574.1"/>
    <property type="molecule type" value="Genomic_DNA"/>
</dbReference>